<dbReference type="Proteomes" id="UP000574390">
    <property type="component" value="Unassembled WGS sequence"/>
</dbReference>
<feature type="domain" description="START" evidence="2">
    <location>
        <begin position="87"/>
        <end position="297"/>
    </location>
</feature>
<dbReference type="SUPFAM" id="SSF55961">
    <property type="entry name" value="Bet v1-like"/>
    <property type="match status" value="3"/>
</dbReference>
<dbReference type="InterPro" id="IPR002913">
    <property type="entry name" value="START_lipid-bd_dom"/>
</dbReference>
<accession>A0A7J6Q1I6</accession>
<evidence type="ECO:0000313" key="4">
    <source>
        <dbReference type="Proteomes" id="UP000574390"/>
    </source>
</evidence>
<evidence type="ECO:0000256" key="1">
    <source>
        <dbReference type="SAM" id="MobiDB-lite"/>
    </source>
</evidence>
<dbReference type="GO" id="GO:0008289">
    <property type="term" value="F:lipid binding"/>
    <property type="evidence" value="ECO:0007669"/>
    <property type="project" value="InterPro"/>
</dbReference>
<feature type="compositionally biased region" description="Basic and acidic residues" evidence="1">
    <location>
        <begin position="1195"/>
        <end position="1210"/>
    </location>
</feature>
<name>A0A7J6Q1I6_PEROL</name>
<comment type="caution">
    <text evidence="3">The sequence shown here is derived from an EMBL/GenBank/DDBJ whole genome shotgun (WGS) entry which is preliminary data.</text>
</comment>
<dbReference type="EMBL" id="JABANM010032831">
    <property type="protein sequence ID" value="KAF4702275.1"/>
    <property type="molecule type" value="Genomic_DNA"/>
</dbReference>
<dbReference type="PANTHER" id="PTHR34560:SF1">
    <property type="entry name" value="START DOMAIN-CONTAINING PROTEIN"/>
    <property type="match status" value="1"/>
</dbReference>
<dbReference type="Gene3D" id="3.30.530.20">
    <property type="match status" value="3"/>
</dbReference>
<dbReference type="InterPro" id="IPR023393">
    <property type="entry name" value="START-like_dom_sf"/>
</dbReference>
<protein>
    <recommendedName>
        <fullName evidence="2">START domain-containing protein</fullName>
    </recommendedName>
</protein>
<feature type="compositionally biased region" description="Acidic residues" evidence="1">
    <location>
        <begin position="1233"/>
        <end position="1244"/>
    </location>
</feature>
<dbReference type="Pfam" id="PF01852">
    <property type="entry name" value="START"/>
    <property type="match status" value="1"/>
</dbReference>
<dbReference type="PANTHER" id="PTHR34560">
    <property type="entry name" value="POLYKETIDE CYCLASE/DEHYDRASE/LIPID TRANSPORT SUPERFAMILY PROTEIN"/>
    <property type="match status" value="1"/>
</dbReference>
<organism evidence="3 4">
    <name type="scientific">Perkinsus olseni</name>
    <name type="common">Perkinsus atlanticus</name>
    <dbReference type="NCBI Taxonomy" id="32597"/>
    <lineage>
        <taxon>Eukaryota</taxon>
        <taxon>Sar</taxon>
        <taxon>Alveolata</taxon>
        <taxon>Perkinsozoa</taxon>
        <taxon>Perkinsea</taxon>
        <taxon>Perkinsida</taxon>
        <taxon>Perkinsidae</taxon>
        <taxon>Perkinsus</taxon>
    </lineage>
</organism>
<feature type="region of interest" description="Disordered" evidence="1">
    <location>
        <begin position="1444"/>
        <end position="1464"/>
    </location>
</feature>
<sequence>MVSSDQWSSSSPNAAEVGSSTELNNHEDLAVEFNSMMEDIEMDKIGKAGRRLAYLEFNRHKWDDVLLSMFAEHSGIIGATKEKLNRMENVRSALRTTEGWELQRDSDGIKTMYKHDPSTPHIHCLRIEGMVDCPVFDLLALLNEVQFYPEWIPSYRYLGLTMAEKVVNPRPTQMLNHLKVAVPWPIANRECLFSVDAIDCIGKYEDPRQLIILLKSESGMSYEPLVKEEDMPVPDRGAVVCDILEPSGIVLTPCEDGRTFVQMVEHLDPHISYIPGWLLDLVVRNMCYMILARVRSAVEIVKKPCYQERMRDPNNAFYMYIRMRIEEDMPEEMKYVIWIGLLCVIVANNTAYWLSTTSVGMMSVRYASFTTAWSSLPSDEEEEEEFTNDLYVEVEHLLRDIAEDRVVKAGRRLAHIRSICKGQLPHDLLAKMDANSKAIISMEERTIRVKKVRIALTNDDGWQLQRDSKGIKTYYKHNKDTPNLHSLRIEGVIDCPLFDLMALLSEVDFYKDWIPSYKFLGIRESKKVAAPKATQMLLHIVAALPWPFDNRDLVISVDGIDCIGPYEDPRQIVILLKSESGSSYEPYVPASEMPGPAGGSTACDVLGDSGATLTPLGDGKTFLQVVMHIDPHICFVPDWLIDIAARSFCYLMLTQVRSAVEIVKKPCYQERMRDPNNAFYMYTRRRIEEDMPEEMKYAGLHIVLGPAPLQLENFEASVFACPECSMRCMVPLEASFVTACSSIMGDDDLELDHDVYAEFDSLLEDINADRIARAGRRLARIESWAGGKLPDGLHARYVENFQLIDRTRTRWQRMERLRSELRTDDGWELQRCSNGIRTLYQHNGESPSIHSLRVEGTIDSPMFDLLALLNEVGFYTQWLPSLRFLGLTKSIKIANPTPTQMLVHMKATVPWPFKNRESVFSVDGIDCMGACDDPRQIVILLKSEAGSSYEPYVAASDIPQLEEDSVPCDILNNSGLVLTPCGNGTTFMQCIVHLDPHLSFAPDWLIDLVARNFCFLIIEKVRSAVEIVKKPCYQERMRDPNNAFYMYIRRRIEEDMPEEMKYLPPLNMNIDRRDAESSVTQPQSVITVLWFLAVVLRYHGCSSVYWLCLSYTTGVCFLSQINRHSVAESSLMGVRALPDALLVAVMSHNTRRRRDREAQQFSDDSDDEARGDDDNKTANPEWLKKAIRQQQGGSKRKDGREEQGDAEMARAKRRAIRMGEDPDDSKDNVPENEGIDSDDPDMAVDDGIVLEPFNMRRENEEGHFDESGFYVQSRSEQAENLDAWLDSVDKGAKDSTYQNEEQRKKAEKLHAEFWGQTEDVEDTKETTTPPLRELLTRLYTLTMDVKQSTPREALRVLSPTISAENSKKKRQADVKEAHGKKKPRWQRKDEVLEDPCEGMSVEDKKTKFDELSTILEQLEDHYNRDCLDATLQDIYTTLLALAQPQAAPGAPSPAAAAGQGAAKT</sequence>
<feature type="region of interest" description="Disordered" evidence="1">
    <location>
        <begin position="1359"/>
        <end position="1391"/>
    </location>
</feature>
<proteinExistence type="predicted"/>
<feature type="region of interest" description="Disordered" evidence="1">
    <location>
        <begin position="1"/>
        <end position="23"/>
    </location>
</feature>
<feature type="region of interest" description="Disordered" evidence="1">
    <location>
        <begin position="1152"/>
        <end position="1244"/>
    </location>
</feature>
<feature type="compositionally biased region" description="Basic and acidic residues" evidence="1">
    <location>
        <begin position="1217"/>
        <end position="1229"/>
    </location>
</feature>
<evidence type="ECO:0000313" key="3">
    <source>
        <dbReference type="EMBL" id="KAF4702275.1"/>
    </source>
</evidence>
<evidence type="ECO:0000259" key="2">
    <source>
        <dbReference type="Pfam" id="PF01852"/>
    </source>
</evidence>
<gene>
    <name evidence="3" type="ORF">FOZ62_002259</name>
</gene>
<reference evidence="3 4" key="1">
    <citation type="submission" date="2020-04" db="EMBL/GenBank/DDBJ databases">
        <title>Perkinsus olseni comparative genomics.</title>
        <authorList>
            <person name="Bogema D.R."/>
        </authorList>
    </citation>
    <scope>NUCLEOTIDE SEQUENCE [LARGE SCALE GENOMIC DNA]</scope>
    <source>
        <strain evidence="3">ATCC PRA-205</strain>
    </source>
</reference>